<dbReference type="SUPFAM" id="SSF53474">
    <property type="entry name" value="alpha/beta-Hydrolases"/>
    <property type="match status" value="1"/>
</dbReference>
<dbReference type="InterPro" id="IPR029058">
    <property type="entry name" value="AB_hydrolase_fold"/>
</dbReference>
<dbReference type="OMA" id="ETKIALW"/>
<comment type="similarity">
    <text evidence="1">Belongs to the polyketide transferase af380 family.</text>
</comment>
<organism evidence="3 4">
    <name type="scientific">Verticillium dahliae (strain VdLs.17 / ATCC MYA-4575 / FGSC 10137)</name>
    <name type="common">Verticillium wilt</name>
    <dbReference type="NCBI Taxonomy" id="498257"/>
    <lineage>
        <taxon>Eukaryota</taxon>
        <taxon>Fungi</taxon>
        <taxon>Dikarya</taxon>
        <taxon>Ascomycota</taxon>
        <taxon>Pezizomycotina</taxon>
        <taxon>Sordariomycetes</taxon>
        <taxon>Hypocreomycetidae</taxon>
        <taxon>Glomerellales</taxon>
        <taxon>Plectosphaerellaceae</taxon>
        <taxon>Verticillium</taxon>
    </lineage>
</organism>
<dbReference type="eggNOG" id="ENOG502SN53">
    <property type="taxonomic scope" value="Eukaryota"/>
</dbReference>
<protein>
    <submittedName>
        <fullName evidence="3">Peptidase S15</fullName>
    </submittedName>
</protein>
<dbReference type="InterPro" id="IPR002925">
    <property type="entry name" value="Dienelactn_hydro"/>
</dbReference>
<accession>G2X653</accession>
<dbReference type="Gene3D" id="3.40.50.1820">
    <property type="entry name" value="alpha/beta hydrolase"/>
    <property type="match status" value="1"/>
</dbReference>
<dbReference type="PANTHER" id="PTHR47751">
    <property type="entry name" value="SUPERFAMILY HYDROLASE, PUTATIVE (AFU_ORTHOLOGUE AFUA_2G16580)-RELATED"/>
    <property type="match status" value="1"/>
</dbReference>
<dbReference type="OrthoDB" id="2498029at2759"/>
<sequence length="311" mass="34683">MSRLDVSFPTLDGLTLRGWLYPASKRGPGIIVSPGFNMPKEAFVPDIAQWYQKHDITALVYDTRTIGLSDGEPRHEVRVKHAITTLWTALMNPRKRVEDLHDAVTYLSGHELVDPEKIALWGLCFDGNMSLAATALDPRVHAVVAVAPVIDLHGFPERRRAVLELAMQDAPAALPGRLILATSRAEPIYLPYVNEDGSVPLGPKLGPDFMPTLERLKIPVENRVTVQTYYNSYSWDIMTLIGYVSPTPAMMVTPENDIECPAEEQMAAFARMGEPKTFHLLHGKGHLDWAFGDVDSVLNKQLEFLKDALKF</sequence>
<dbReference type="KEGG" id="vda:VDAG_05635"/>
<keyword evidence="4" id="KW-1185">Reference proteome</keyword>
<proteinExistence type="inferred from homology"/>
<dbReference type="Pfam" id="PF01738">
    <property type="entry name" value="DLH"/>
    <property type="match status" value="1"/>
</dbReference>
<dbReference type="ESTHER" id="9pezi-a0a0g4li73">
    <property type="family name" value="Thiohydrolase"/>
</dbReference>
<evidence type="ECO:0000256" key="1">
    <source>
        <dbReference type="ARBA" id="ARBA00029464"/>
    </source>
</evidence>
<evidence type="ECO:0000313" key="3">
    <source>
        <dbReference type="EMBL" id="EGY14471.1"/>
    </source>
</evidence>
<evidence type="ECO:0000259" key="2">
    <source>
        <dbReference type="Pfam" id="PF01738"/>
    </source>
</evidence>
<dbReference type="HOGENOM" id="CLU_048587_1_1_1"/>
<dbReference type="AlphaFoldDB" id="G2X653"/>
<evidence type="ECO:0000313" key="4">
    <source>
        <dbReference type="Proteomes" id="UP000001611"/>
    </source>
</evidence>
<reference evidence="3 4" key="1">
    <citation type="submission" date="2008-03" db="EMBL/GenBank/DDBJ databases">
        <title>The Genome Sequence of Verticillium dahliae VdLs.17.</title>
        <authorList>
            <consortium name="The Broad Institute Genome Sequencing Platform"/>
            <person name="Ma L.-J.J."/>
            <person name="Klosterman S.J."/>
            <person name="Subbarao K."/>
            <person name="Dobinson K."/>
            <person name="Veronese P."/>
            <person name="Kang S."/>
            <person name="Gold S.E."/>
            <person name="Young S."/>
            <person name="Jaffe D."/>
            <person name="Gnerre S."/>
            <person name="Berlin A."/>
            <person name="Heiman D."/>
            <person name="Hepburn T."/>
            <person name="Sykes S."/>
            <person name="Alvarado L."/>
            <person name="Kodira C.D."/>
            <person name="Lander E."/>
            <person name="Galagan J."/>
            <person name="Nusbaum C."/>
            <person name="Birren B."/>
        </authorList>
    </citation>
    <scope>NUCLEOTIDE SEQUENCE [LARGE SCALE GENOMIC DNA]</scope>
    <source>
        <strain evidence="4">VdLs.17 / ATCC MYA-4575 / FGSC 10137</strain>
    </source>
</reference>
<dbReference type="PANTHER" id="PTHR47751:SF2">
    <property type="entry name" value="DLTD N-TERMINAL DOMAIN PROTEIN (AFU_ORTHOLOGUE AFUA_8G00380)-RELATED"/>
    <property type="match status" value="1"/>
</dbReference>
<dbReference type="Proteomes" id="UP000001611">
    <property type="component" value="Chromosome 4"/>
</dbReference>
<dbReference type="Gene3D" id="1.10.10.800">
    <property type="match status" value="1"/>
</dbReference>
<dbReference type="EMBL" id="DS572705">
    <property type="protein sequence ID" value="EGY14471.1"/>
    <property type="molecule type" value="Genomic_DNA"/>
</dbReference>
<dbReference type="GO" id="GO:0016787">
    <property type="term" value="F:hydrolase activity"/>
    <property type="evidence" value="ECO:0007669"/>
    <property type="project" value="InterPro"/>
</dbReference>
<dbReference type="InterPro" id="IPR051411">
    <property type="entry name" value="Polyketide_trans_af380"/>
</dbReference>
<dbReference type="GeneID" id="20707098"/>
<feature type="domain" description="Dienelactone hydrolase" evidence="2">
    <location>
        <begin position="42"/>
        <end position="199"/>
    </location>
</feature>
<dbReference type="RefSeq" id="XP_009653327.1">
    <property type="nucleotide sequence ID" value="XM_009655032.1"/>
</dbReference>
<name>G2X653_VERDV</name>
<gene>
    <name evidence="3" type="ORF">VDAG_05635</name>
</gene>
<dbReference type="InParanoid" id="G2X653"/>